<proteinExistence type="predicted"/>
<dbReference type="HOGENOM" id="CLU_160464_0_0_11"/>
<dbReference type="STRING" id="247156.NFA_44360"/>
<name>Q5YRA4_NOCFA</name>
<dbReference type="EMBL" id="AP006618">
    <property type="protein sequence ID" value="BAD59287.1"/>
    <property type="molecule type" value="Genomic_DNA"/>
</dbReference>
<dbReference type="KEGG" id="nfa:NFA_44360"/>
<dbReference type="AlphaFoldDB" id="Q5YRA4"/>
<dbReference type="OrthoDB" id="4469055at2"/>
<sequence length="121" mass="13767">MFDAHRDDPGFGYRFLADEAREAGESMAERTAWRICSSNRRWSVFRIRRGGKSGRPGPPVHDDLVCRNFTGDERNRLSLGGITERRTDEGKLYLCAIKGVFSGRIVGPVRYSSRPTKCGRW</sequence>
<dbReference type="eggNOG" id="COG2801">
    <property type="taxonomic scope" value="Bacteria"/>
</dbReference>
<dbReference type="Proteomes" id="UP000006820">
    <property type="component" value="Chromosome"/>
</dbReference>
<reference evidence="1 2" key="1">
    <citation type="journal article" date="2004" name="Proc. Natl. Acad. Sci. U.S.A.">
        <title>The complete genomic sequence of Nocardia farcinica IFM 10152.</title>
        <authorList>
            <person name="Ishikawa J."/>
            <person name="Yamashita A."/>
            <person name="Mikami Y."/>
            <person name="Hoshino Y."/>
            <person name="Kurita H."/>
            <person name="Hotta K."/>
            <person name="Shiba T."/>
            <person name="Hattori M."/>
        </authorList>
    </citation>
    <scope>NUCLEOTIDE SEQUENCE [LARGE SCALE GENOMIC DNA]</scope>
    <source>
        <strain evidence="1 2">IFM 10152</strain>
    </source>
</reference>
<keyword evidence="2" id="KW-1185">Reference proteome</keyword>
<evidence type="ECO:0000313" key="1">
    <source>
        <dbReference type="EMBL" id="BAD59287.1"/>
    </source>
</evidence>
<gene>
    <name evidence="1" type="ordered locus">NFA_44360</name>
</gene>
<protein>
    <submittedName>
        <fullName evidence="1">Putative transposase</fullName>
    </submittedName>
</protein>
<dbReference type="GeneID" id="61136840"/>
<dbReference type="RefSeq" id="WP_011210971.1">
    <property type="nucleotide sequence ID" value="NC_006361.1"/>
</dbReference>
<evidence type="ECO:0000313" key="2">
    <source>
        <dbReference type="Proteomes" id="UP000006820"/>
    </source>
</evidence>
<organism evidence="1 2">
    <name type="scientific">Nocardia farcinica (strain IFM 10152)</name>
    <dbReference type="NCBI Taxonomy" id="247156"/>
    <lineage>
        <taxon>Bacteria</taxon>
        <taxon>Bacillati</taxon>
        <taxon>Actinomycetota</taxon>
        <taxon>Actinomycetes</taxon>
        <taxon>Mycobacteriales</taxon>
        <taxon>Nocardiaceae</taxon>
        <taxon>Nocardia</taxon>
    </lineage>
</organism>
<accession>Q5YRA4</accession>